<dbReference type="Gene3D" id="1.10.238.10">
    <property type="entry name" value="EF-hand"/>
    <property type="match status" value="1"/>
</dbReference>
<dbReference type="Proteomes" id="UP000541610">
    <property type="component" value="Unassembled WGS sequence"/>
</dbReference>
<dbReference type="InterPro" id="IPR036770">
    <property type="entry name" value="Ankyrin_rpt-contain_sf"/>
</dbReference>
<dbReference type="EMBL" id="JABANP010000134">
    <property type="protein sequence ID" value="KAF4689068.1"/>
    <property type="molecule type" value="Genomic_DNA"/>
</dbReference>
<dbReference type="PROSITE" id="PS50222">
    <property type="entry name" value="EF_HAND_2"/>
    <property type="match status" value="1"/>
</dbReference>
<dbReference type="SMART" id="SM00248">
    <property type="entry name" value="ANK"/>
    <property type="match status" value="4"/>
</dbReference>
<evidence type="ECO:0000256" key="1">
    <source>
        <dbReference type="ARBA" id="ARBA00005253"/>
    </source>
</evidence>
<organism evidence="8 9">
    <name type="scientific">Perkinsus olseni</name>
    <name type="common">Perkinsus atlanticus</name>
    <dbReference type="NCBI Taxonomy" id="32597"/>
    <lineage>
        <taxon>Eukaryota</taxon>
        <taxon>Sar</taxon>
        <taxon>Alveolata</taxon>
        <taxon>Perkinsozoa</taxon>
        <taxon>Perkinsea</taxon>
        <taxon>Perkinsida</taxon>
        <taxon>Perkinsidae</taxon>
        <taxon>Perkinsus</taxon>
    </lineage>
</organism>
<evidence type="ECO:0000256" key="6">
    <source>
        <dbReference type="SAM" id="Phobius"/>
    </source>
</evidence>
<keyword evidence="6" id="KW-1133">Transmembrane helix</keyword>
<dbReference type="InterPro" id="IPR011992">
    <property type="entry name" value="EF-hand-dom_pair"/>
</dbReference>
<name>A0A7J6NZ24_PEROL</name>
<dbReference type="CDD" id="cd00051">
    <property type="entry name" value="EFh"/>
    <property type="match status" value="1"/>
</dbReference>
<dbReference type="InterPro" id="IPR039508">
    <property type="entry name" value="KASH5_EF-hand-like_dom"/>
</dbReference>
<keyword evidence="2" id="KW-0677">Repeat</keyword>
<comment type="caution">
    <text evidence="8">The sequence shown here is derived from an EMBL/GenBank/DDBJ whole genome shotgun (WGS) entry which is preliminary data.</text>
</comment>
<dbReference type="PROSITE" id="PS50088">
    <property type="entry name" value="ANK_REPEAT"/>
    <property type="match status" value="3"/>
</dbReference>
<feature type="transmembrane region" description="Helical" evidence="6">
    <location>
        <begin position="1457"/>
        <end position="1483"/>
    </location>
</feature>
<dbReference type="Pfam" id="PF12796">
    <property type="entry name" value="Ank_2"/>
    <property type="match status" value="1"/>
</dbReference>
<dbReference type="OrthoDB" id="539213at2759"/>
<dbReference type="GO" id="GO:0005509">
    <property type="term" value="F:calcium ion binding"/>
    <property type="evidence" value="ECO:0007669"/>
    <property type="project" value="InterPro"/>
</dbReference>
<proteinExistence type="inferred from homology"/>
<dbReference type="Gene3D" id="3.80.10.10">
    <property type="entry name" value="Ribonuclease Inhibitor"/>
    <property type="match status" value="1"/>
</dbReference>
<feature type="repeat" description="ANK" evidence="4">
    <location>
        <begin position="440"/>
        <end position="472"/>
    </location>
</feature>
<feature type="compositionally biased region" description="Basic and acidic residues" evidence="5">
    <location>
        <begin position="202"/>
        <end position="212"/>
    </location>
</feature>
<dbReference type="Gene3D" id="1.25.40.20">
    <property type="entry name" value="Ankyrin repeat-containing domain"/>
    <property type="match status" value="1"/>
</dbReference>
<evidence type="ECO:0000259" key="7">
    <source>
        <dbReference type="PROSITE" id="PS50222"/>
    </source>
</evidence>
<dbReference type="PANTHER" id="PTHR24171">
    <property type="entry name" value="ANKYRIN REPEAT DOMAIN-CONTAINING PROTEIN 39-RELATED"/>
    <property type="match status" value="1"/>
</dbReference>
<comment type="similarity">
    <text evidence="1">Belongs to the centrin family.</text>
</comment>
<feature type="transmembrane region" description="Helical" evidence="6">
    <location>
        <begin position="1930"/>
        <end position="1960"/>
    </location>
</feature>
<evidence type="ECO:0000313" key="9">
    <source>
        <dbReference type="Proteomes" id="UP000541610"/>
    </source>
</evidence>
<dbReference type="InterPro" id="IPR032675">
    <property type="entry name" value="LRR_dom_sf"/>
</dbReference>
<dbReference type="GO" id="GO:0043226">
    <property type="term" value="C:organelle"/>
    <property type="evidence" value="ECO:0007669"/>
    <property type="project" value="UniProtKB-ARBA"/>
</dbReference>
<protein>
    <recommendedName>
        <fullName evidence="7">EF-hand domain-containing protein</fullName>
    </recommendedName>
</protein>
<sequence>MSTHEPGDPSSTTGTVGSAVERIRAVMDQWIRDRDVVRAQLDSTSLNDTSLATLVQILSQCPSLEHLDVSYNDISMASCSDICLLLSLGRAIRTISLEGCHLPLRAIGYFMTALMERGSKDLPDFDKLSFTRTGGIISTALEAKKPGKPSSWILNHRERITQAIGRPCTIVAATVLHRASVELWRFMADTGHPQVSRIMEEQEGLRSSRSGDDDLPVGDALSPEAQPQWEKVEPSTLERMKHALEKIVLFDPSGIPGYPGTEDETFTAAMAILPAAKGETLDRSVEESKVDEAAKENSSRVEDGRKLAANASVGYLASAGAALKAQKTALAKRELAKCQTFNLKQIITRNGTVLMNVLERMLETTSINAKDTETGYTLLEYACRTHNMGLAKLCYRRGAPLEAKMDSGDTPFTIATRQRDYRMMEFLYTYGVRINSKDAEGKAALHVATACNDVDAICRLIEWGADVNLRDNRQRTPLHFAAAGGHIKVTMLLLELGADLNAEDSKEYTAVAHAEANDHFQLMDRLISLGGRGHRLHEIGGQVPAPPKRKTTREQLMEKEAMGIDTNPKRKNSIISPLYNPPVKKEMNKFAALQAKDDLEAKQMAKLAAKKLAMELGLDSVNGSLGDWRFALMSAEPADGDYQLTPDQLAAFKEAFEIFDKQKLGVINYTELPALLRSVGQNPTEADIETIVEEWDPAGNQHFDLDTFLRICESDSFKDPMKEEVLGERLDGEAADVFIDFAVAKCDPDKTGEINYEVLTQELLERDPKGMPRWNVLSLFRAPHATTAVVADLSRPDSQCCISWLPSLPSGAELIYKGNGSVRFINATWRCSDTLLVEATNAAVDFENSTISNCMVLAVVARQGNITLDEASLLNATATVYDDLVAGDDTAFGGSLGGAGGALGLCDRGDRIRGIDFTVIPEDLAGEGTAPQCRGGGRITLTSDDGHVTLQGSIEADGAGGRMLGPSVELVVVEVHADGGDCGGNLGCGGGGRIFVASENGTVSVDDARAYGGRGGEALPDCLCGSPGTVYQKDANGALLTEVRSVREVVVEGNITIRGVLISGGAKLSGPPNSPSSSMVLSVGNIGLKVAEGSSIDTEGSLSILAATGTGSAGNGGNVILEKQSSVSSGKGGMKISTQGDVDAGGSIVIRSTPSGGPAVAEDSALTVNAAGSISLSDVVSNVEGRPVMVSAGEGLRLGSVHGLSAVSDFRTTKGDVIIAGNVTMGPGNYCKQRKLWIENPPDLCVADLERLGRLMPTRMVVASEAGGIRFKGAAVVSGPIVMVCSPRGALELPPQGWISSKGRGCPAGEGRGGGGPGRDGHCGGGGGAHVGAGGPGCEGNQGVAYDDQDPLETGVIPSASASGGGGEEGGSGGGVVWISAAQVRIDGHVSSDGDRGGWTVGDTSGSGGGAGGSVLIITNTSLAGAGLEGVEDSDCPYACLPGYPDVSQNPTCLNPWQYTLSFIGGVPGAFTLLVVVLFALLASIATSEIRKRSGDGADETVDSGEWKIMTADDIPRHVARLYLQGRNNPREPFVLPSSLADLPRCIAELINRQHWSTFSACVYKQGKWSSPPMVNLWGRWTSSVLSVACYPLWLYLSRSQQEQRARAMCEAVFEESGKGSLWRGHMDVLDLSVRVEHWESNPKLPALLRLAGDGSYMSPLRVPHPGWDPMASALAVLPQDVTGWMAFVAHVNDVLLPMTFHDALVPPAELTSICAGVRRASDTFLVPSGTPFLGEYSSFQQMTSVEHAITAGSSRFSGFCKPCQIGLVMVAADDVLVPPYTSDRPLYLLRPANPALRPTSPLDLSAEFSLEEIDIHEYSFPVGAQYGVSLSNRRPNERVVTMSRVALQASVIVLLFIYATLTAMQLTWYLGHLAIPPLGDLLALTLGAVWVILSYTPWARWFVCFVVATFVNSLTGFAIRLTLSSTGSLLMVVTTLAIEYLIVIAVKVCLCVTSNMLLAHHLNHSYSLRRPSTPASGEAREVPRSRSATPPTPRYMQFPSRDFPMPPPLRAGGAVPQSIVAEMRDTGELSYR</sequence>
<keyword evidence="6" id="KW-0472">Membrane</keyword>
<evidence type="ECO:0000256" key="5">
    <source>
        <dbReference type="SAM" id="MobiDB-lite"/>
    </source>
</evidence>
<evidence type="ECO:0000313" key="8">
    <source>
        <dbReference type="EMBL" id="KAF4689068.1"/>
    </source>
</evidence>
<feature type="domain" description="EF-hand" evidence="7">
    <location>
        <begin position="647"/>
        <end position="682"/>
    </location>
</feature>
<feature type="region of interest" description="Disordered" evidence="5">
    <location>
        <begin position="202"/>
        <end position="231"/>
    </location>
</feature>
<dbReference type="FunFam" id="1.10.238.10:FF:000178">
    <property type="entry name" value="Calmodulin-2 A"/>
    <property type="match status" value="1"/>
</dbReference>
<gene>
    <name evidence="8" type="ORF">FOZ60_002101</name>
</gene>
<feature type="transmembrane region" description="Helical" evidence="6">
    <location>
        <begin position="1903"/>
        <end position="1924"/>
    </location>
</feature>
<feature type="transmembrane region" description="Helical" evidence="6">
    <location>
        <begin position="1875"/>
        <end position="1896"/>
    </location>
</feature>
<keyword evidence="3 4" id="KW-0040">ANK repeat</keyword>
<feature type="region of interest" description="Disordered" evidence="5">
    <location>
        <begin position="1340"/>
        <end position="1374"/>
    </location>
</feature>
<evidence type="ECO:0000256" key="3">
    <source>
        <dbReference type="ARBA" id="ARBA00023043"/>
    </source>
</evidence>
<feature type="repeat" description="ANK" evidence="4">
    <location>
        <begin position="473"/>
        <end position="505"/>
    </location>
</feature>
<keyword evidence="6" id="KW-0812">Transmembrane</keyword>
<feature type="region of interest" description="Disordered" evidence="5">
    <location>
        <begin position="1971"/>
        <end position="2001"/>
    </location>
</feature>
<feature type="repeat" description="ANK" evidence="4">
    <location>
        <begin position="407"/>
        <end position="439"/>
    </location>
</feature>
<dbReference type="PROSITE" id="PS50297">
    <property type="entry name" value="ANK_REP_REGION"/>
    <property type="match status" value="3"/>
</dbReference>
<dbReference type="InterPro" id="IPR002110">
    <property type="entry name" value="Ankyrin_rpt"/>
</dbReference>
<reference evidence="8 9" key="1">
    <citation type="submission" date="2020-04" db="EMBL/GenBank/DDBJ databases">
        <title>Perkinsus olseni comparative genomics.</title>
        <authorList>
            <person name="Bogema D.R."/>
        </authorList>
    </citation>
    <scope>NUCLEOTIDE SEQUENCE [LARGE SCALE GENOMIC DNA]</scope>
    <source>
        <strain evidence="8">00978-12</strain>
    </source>
</reference>
<feature type="transmembrane region" description="Helical" evidence="6">
    <location>
        <begin position="1846"/>
        <end position="1869"/>
    </location>
</feature>
<dbReference type="SUPFAM" id="SSF48403">
    <property type="entry name" value="Ankyrin repeat"/>
    <property type="match status" value="1"/>
</dbReference>
<evidence type="ECO:0000256" key="4">
    <source>
        <dbReference type="PROSITE-ProRule" id="PRU00023"/>
    </source>
</evidence>
<evidence type="ECO:0000256" key="2">
    <source>
        <dbReference type="ARBA" id="ARBA00022737"/>
    </source>
</evidence>
<accession>A0A7J6NZ24</accession>
<dbReference type="InterPro" id="IPR002048">
    <property type="entry name" value="EF_hand_dom"/>
</dbReference>
<dbReference type="Pfam" id="PF14658">
    <property type="entry name" value="EF-hand_9"/>
    <property type="match status" value="1"/>
</dbReference>
<dbReference type="SUPFAM" id="SSF52047">
    <property type="entry name" value="RNI-like"/>
    <property type="match status" value="1"/>
</dbReference>
<dbReference type="SUPFAM" id="SSF47473">
    <property type="entry name" value="EF-hand"/>
    <property type="match status" value="1"/>
</dbReference>
<feature type="compositionally biased region" description="Gly residues" evidence="5">
    <location>
        <begin position="1363"/>
        <end position="1374"/>
    </location>
</feature>